<evidence type="ECO:0000256" key="6">
    <source>
        <dbReference type="ARBA" id="ARBA00012040"/>
    </source>
</evidence>
<feature type="domain" description="Acetyl-CoA dehydrogenase-like C-terminal" evidence="30">
    <location>
        <begin position="485"/>
        <end position="616"/>
    </location>
</feature>
<dbReference type="EC" id="1.3.8.8" evidence="6"/>
<dbReference type="RefSeq" id="WP_114928087.1">
    <property type="nucleotide sequence ID" value="NZ_CP031229.1"/>
</dbReference>
<dbReference type="GO" id="GO:0070991">
    <property type="term" value="F:medium-chain fatty acyl-CoA dehydrogenase activity"/>
    <property type="evidence" value="ECO:0007669"/>
    <property type="project" value="UniProtKB-EC"/>
</dbReference>
<evidence type="ECO:0000256" key="3">
    <source>
        <dbReference type="ARBA" id="ARBA00009347"/>
    </source>
</evidence>
<evidence type="ECO:0000256" key="1">
    <source>
        <dbReference type="ARBA" id="ARBA00001974"/>
    </source>
</evidence>
<evidence type="ECO:0000256" key="26">
    <source>
        <dbReference type="ARBA" id="ARBA00077336"/>
    </source>
</evidence>
<keyword evidence="10" id="KW-0276">Fatty acid metabolism</keyword>
<dbReference type="OrthoDB" id="2769798at2"/>
<dbReference type="GO" id="GO:0016937">
    <property type="term" value="F:short-chain fatty acyl-CoA dehydrogenase activity"/>
    <property type="evidence" value="ECO:0007669"/>
    <property type="project" value="UniProtKB-EC"/>
</dbReference>
<dbReference type="InterPro" id="IPR052166">
    <property type="entry name" value="Diverse_Acyl-CoA_DH"/>
</dbReference>
<gene>
    <name evidence="31" type="ORF">DV701_09510</name>
</gene>
<keyword evidence="8 27" id="KW-0285">Flavoprotein</keyword>
<dbReference type="InterPro" id="IPR025878">
    <property type="entry name" value="Acyl-CoA_dh-like_C_dom"/>
</dbReference>
<organism evidence="31 32">
    <name type="scientific">Ornithinimicrobium avium</name>
    <dbReference type="NCBI Taxonomy" id="2283195"/>
    <lineage>
        <taxon>Bacteria</taxon>
        <taxon>Bacillati</taxon>
        <taxon>Actinomycetota</taxon>
        <taxon>Actinomycetes</taxon>
        <taxon>Micrococcales</taxon>
        <taxon>Ornithinimicrobiaceae</taxon>
        <taxon>Ornithinimicrobium</taxon>
    </lineage>
</organism>
<dbReference type="EC" id="1.3.8.1" evidence="7"/>
<dbReference type="EC" id="1.3.8.7" evidence="5"/>
<dbReference type="PANTHER" id="PTHR42803">
    <property type="entry name" value="ACYL-COA DEHYDROGENASE"/>
    <property type="match status" value="1"/>
</dbReference>
<evidence type="ECO:0000259" key="28">
    <source>
        <dbReference type="Pfam" id="PF00441"/>
    </source>
</evidence>
<dbReference type="Gene3D" id="1.20.140.10">
    <property type="entry name" value="Butyryl-CoA Dehydrogenase, subunit A, domain 3"/>
    <property type="match status" value="1"/>
</dbReference>
<keyword evidence="12" id="KW-0443">Lipid metabolism</keyword>
<comment type="subunit">
    <text evidence="4">Homodimer.</text>
</comment>
<dbReference type="Pfam" id="PF00441">
    <property type="entry name" value="Acyl-CoA_dh_1"/>
    <property type="match status" value="1"/>
</dbReference>
<evidence type="ECO:0000256" key="15">
    <source>
        <dbReference type="ARBA" id="ARBA00049247"/>
    </source>
</evidence>
<evidence type="ECO:0000313" key="31">
    <source>
        <dbReference type="EMBL" id="AXH96322.1"/>
    </source>
</evidence>
<reference evidence="31 32" key="1">
    <citation type="submission" date="2018-07" db="EMBL/GenBank/DDBJ databases">
        <title>Complete genome sequencing of Ornithinimicrobium sp. AMA3305.</title>
        <authorList>
            <person name="Bae J.-W."/>
        </authorList>
    </citation>
    <scope>NUCLEOTIDE SEQUENCE [LARGE SCALE GENOMIC DNA]</scope>
    <source>
        <strain evidence="31 32">AMA3305</strain>
    </source>
</reference>
<dbReference type="PANTHER" id="PTHR42803:SF1">
    <property type="entry name" value="BROAD-SPECIFICITY LINEAR ACYL-COA DEHYDROGENASE FADE5"/>
    <property type="match status" value="1"/>
</dbReference>
<dbReference type="Pfam" id="PF12806">
    <property type="entry name" value="Acyl-CoA_dh_C"/>
    <property type="match status" value="1"/>
</dbReference>
<dbReference type="InterPro" id="IPR006091">
    <property type="entry name" value="Acyl-CoA_Oxase/DH_mid-dom"/>
</dbReference>
<evidence type="ECO:0000256" key="16">
    <source>
        <dbReference type="ARBA" id="ARBA00050315"/>
    </source>
</evidence>
<evidence type="ECO:0000259" key="29">
    <source>
        <dbReference type="Pfam" id="PF02770"/>
    </source>
</evidence>
<keyword evidence="11 27" id="KW-0560">Oxidoreductase</keyword>
<dbReference type="Gene3D" id="2.40.110.20">
    <property type="match status" value="1"/>
</dbReference>
<dbReference type="EMBL" id="CP031229">
    <property type="protein sequence ID" value="AXH96322.1"/>
    <property type="molecule type" value="Genomic_DNA"/>
</dbReference>
<dbReference type="InterPro" id="IPR009100">
    <property type="entry name" value="AcylCoA_DH/oxidase_NM_dom_sf"/>
</dbReference>
<evidence type="ECO:0000256" key="21">
    <source>
        <dbReference type="ARBA" id="ARBA00052387"/>
    </source>
</evidence>
<accession>A0A345NMR4</accession>
<dbReference type="GO" id="GO:0004466">
    <property type="term" value="F:long-chain fatty acyl-CoA dehydrogenase activity"/>
    <property type="evidence" value="ECO:0007669"/>
    <property type="project" value="UniProtKB-EC"/>
</dbReference>
<comment type="catalytic activity">
    <reaction evidence="21">
        <text>oxidized [electron-transfer flavoprotein] + hexadecanoyl-CoA + H(+) = (2E)-hexadecenoyl-CoA + reduced [electron-transfer flavoprotein]</text>
        <dbReference type="Rhea" id="RHEA:43448"/>
        <dbReference type="Rhea" id="RHEA-COMP:10685"/>
        <dbReference type="Rhea" id="RHEA-COMP:10686"/>
        <dbReference type="ChEBI" id="CHEBI:15378"/>
        <dbReference type="ChEBI" id="CHEBI:57379"/>
        <dbReference type="ChEBI" id="CHEBI:57692"/>
        <dbReference type="ChEBI" id="CHEBI:58307"/>
        <dbReference type="ChEBI" id="CHEBI:61526"/>
    </reaction>
</comment>
<sequence>MGHYKSNVRDTEFMLFDVLERGKILGSAPFEDLDEQTARDALRQIATLAEGPIAASFVESDRTPPVFDPATGSVTMPDSFTASYQAWVDNEWWRLEIDPGLGGTAAPPTVSWAMSEYLLGANPAVKMFASGYTFANVLHRLGTIEQQQLAQLLIDKPWGATMVLTEPDAGSDVGAGRTSAVKAGDGTWHLRGVKRFITSGTAPFFENVIHFVLARPEGAGPGTKGLSLFIVSDHHITDLETGELGGRNGVQVANIEHKMGLKVSTTCELRFGEDEDNPAVGHLLGEVHDGIAQMFRIIEHARMLVGTKAIATLSTGYLNALDYAKERVQGADLTRMRDKTAPRVTITHHPDVRRSLMLQKSYAEGLRALMLYTASFQDTVYAAQSASGHEAVEPGSEAEIAARVNDLLLPLVKGCGSERAFVLLGTESLQTFGGSGFLQDYPIEQYVRDAKIDSLYEGTTAIQGMDFFFRKILRDQGTALGYVAGQVMQTATAQVDDGLEQVRGAVLRALGEVQQMVEFMTGKAIASQQDPEQVYAVGLHSSRFLLAAGDLVIGWLLLRQAEVAARLLDAGERPQDTAYLQGKVAAATFFASEVLPRLGADRRIVTAGDTSLMELPEEAF</sequence>
<dbReference type="InterPro" id="IPR036250">
    <property type="entry name" value="AcylCo_DH-like_C"/>
</dbReference>
<protein>
    <recommendedName>
        <fullName evidence="23">Broad-specificity linear acyl-CoA dehydrogenase FadE5</fullName>
        <ecNumber evidence="7">1.3.8.1</ecNumber>
        <ecNumber evidence="5">1.3.8.7</ecNumber>
        <ecNumber evidence="6">1.3.8.8</ecNumber>
    </recommendedName>
    <alternativeName>
        <fullName evidence="25">Long-chain-acyl-CoA dehydrogenase</fullName>
    </alternativeName>
    <alternativeName>
        <fullName evidence="26">Medium-chain-acyl-CoA dehydrogenase</fullName>
    </alternativeName>
    <alternativeName>
        <fullName evidence="24">Short-chain-acyl-CoA dehydrogenase</fullName>
    </alternativeName>
</protein>
<dbReference type="SUPFAM" id="SSF56645">
    <property type="entry name" value="Acyl-CoA dehydrogenase NM domain-like"/>
    <property type="match status" value="1"/>
</dbReference>
<evidence type="ECO:0000256" key="27">
    <source>
        <dbReference type="RuleBase" id="RU362125"/>
    </source>
</evidence>
<dbReference type="GO" id="GO:0006631">
    <property type="term" value="P:fatty acid metabolic process"/>
    <property type="evidence" value="ECO:0007669"/>
    <property type="project" value="UniProtKB-KW"/>
</dbReference>
<proteinExistence type="inferred from homology"/>
<dbReference type="GO" id="GO:0005886">
    <property type="term" value="C:plasma membrane"/>
    <property type="evidence" value="ECO:0007669"/>
    <property type="project" value="TreeGrafter"/>
</dbReference>
<evidence type="ECO:0000256" key="20">
    <source>
        <dbReference type="ARBA" id="ARBA00050877"/>
    </source>
</evidence>
<comment type="similarity">
    <text evidence="3 27">Belongs to the acyl-CoA dehydrogenase family.</text>
</comment>
<evidence type="ECO:0000256" key="8">
    <source>
        <dbReference type="ARBA" id="ARBA00022630"/>
    </source>
</evidence>
<comment type="function">
    <text evidence="22">Acyl-CoA dehydrogenase that exhibits broad specificity for linear acyl-CoA substrates, with a preference for long-chain substrates.</text>
</comment>
<feature type="domain" description="Acyl-CoA oxidase/dehydrogenase middle" evidence="29">
    <location>
        <begin position="162"/>
        <end position="271"/>
    </location>
</feature>
<dbReference type="FunFam" id="1.20.140.10:FF:000016">
    <property type="entry name" value="Acyl-CoA dehydrogenase FadE5"/>
    <property type="match status" value="1"/>
</dbReference>
<evidence type="ECO:0000256" key="12">
    <source>
        <dbReference type="ARBA" id="ARBA00023098"/>
    </source>
</evidence>
<evidence type="ECO:0000256" key="5">
    <source>
        <dbReference type="ARBA" id="ARBA00012033"/>
    </source>
</evidence>
<comment type="catalytic activity">
    <reaction evidence="14">
        <text>hexanoyl-CoA + oxidized [electron-transfer flavoprotein] + H(+) = (2E)-hexenoyl-CoA + reduced [electron-transfer flavoprotein]</text>
        <dbReference type="Rhea" id="RHEA:43464"/>
        <dbReference type="Rhea" id="RHEA-COMP:10685"/>
        <dbReference type="Rhea" id="RHEA-COMP:10686"/>
        <dbReference type="ChEBI" id="CHEBI:15378"/>
        <dbReference type="ChEBI" id="CHEBI:57692"/>
        <dbReference type="ChEBI" id="CHEBI:58307"/>
        <dbReference type="ChEBI" id="CHEBI:62077"/>
        <dbReference type="ChEBI" id="CHEBI:62620"/>
    </reaction>
</comment>
<evidence type="ECO:0000256" key="10">
    <source>
        <dbReference type="ARBA" id="ARBA00022832"/>
    </source>
</evidence>
<evidence type="ECO:0000313" key="32">
    <source>
        <dbReference type="Proteomes" id="UP000253790"/>
    </source>
</evidence>
<keyword evidence="32" id="KW-1185">Reference proteome</keyword>
<comment type="catalytic activity">
    <reaction evidence="17">
        <text>dodecanoyl-CoA + oxidized [electron-transfer flavoprotein] + H(+) = (2E)-dodecenoyl-CoA + reduced [electron-transfer flavoprotein]</text>
        <dbReference type="Rhea" id="RHEA:47296"/>
        <dbReference type="Rhea" id="RHEA-COMP:10685"/>
        <dbReference type="Rhea" id="RHEA-COMP:10686"/>
        <dbReference type="ChEBI" id="CHEBI:15378"/>
        <dbReference type="ChEBI" id="CHEBI:57330"/>
        <dbReference type="ChEBI" id="CHEBI:57375"/>
        <dbReference type="ChEBI" id="CHEBI:57692"/>
        <dbReference type="ChEBI" id="CHEBI:58307"/>
    </reaction>
</comment>
<comment type="catalytic activity">
    <reaction evidence="16">
        <text>a short-chain 2,3-saturated fatty acyl-CoA + oxidized [electron-transfer flavoprotein] + H(+) = a short-chain (2E)-enoyl-CoA + reduced [electron-transfer flavoprotein]</text>
        <dbReference type="Rhea" id="RHEA:47196"/>
        <dbReference type="Rhea" id="RHEA-COMP:10685"/>
        <dbReference type="Rhea" id="RHEA-COMP:10686"/>
        <dbReference type="ChEBI" id="CHEBI:15378"/>
        <dbReference type="ChEBI" id="CHEBI:57692"/>
        <dbReference type="ChEBI" id="CHEBI:58307"/>
        <dbReference type="ChEBI" id="CHEBI:87487"/>
        <dbReference type="ChEBI" id="CHEBI:87488"/>
        <dbReference type="EC" id="1.3.8.1"/>
    </reaction>
</comment>
<comment type="cofactor">
    <cofactor evidence="1 27">
        <name>FAD</name>
        <dbReference type="ChEBI" id="CHEBI:57692"/>
    </cofactor>
</comment>
<comment type="catalytic activity">
    <reaction evidence="20">
        <text>octadecanoyl-CoA + oxidized [electron-transfer flavoprotein] + H(+) = (2E)-octadecenoyl-CoA + reduced [electron-transfer flavoprotein]</text>
        <dbReference type="Rhea" id="RHEA:47240"/>
        <dbReference type="Rhea" id="RHEA-COMP:10685"/>
        <dbReference type="Rhea" id="RHEA-COMP:10686"/>
        <dbReference type="ChEBI" id="CHEBI:15378"/>
        <dbReference type="ChEBI" id="CHEBI:57394"/>
        <dbReference type="ChEBI" id="CHEBI:57692"/>
        <dbReference type="ChEBI" id="CHEBI:58307"/>
        <dbReference type="ChEBI" id="CHEBI:71412"/>
    </reaction>
</comment>
<dbReference type="FunFam" id="2.40.110.20:FF:000001">
    <property type="entry name" value="Acyl-CoA dehydrogenase AidB"/>
    <property type="match status" value="1"/>
</dbReference>
<evidence type="ECO:0000256" key="13">
    <source>
        <dbReference type="ARBA" id="ARBA00047882"/>
    </source>
</evidence>
<dbReference type="KEGG" id="orn:DV701_09510"/>
<evidence type="ECO:0000256" key="14">
    <source>
        <dbReference type="ARBA" id="ARBA00048375"/>
    </source>
</evidence>
<comment type="catalytic activity">
    <reaction evidence="15">
        <text>a long-chain 2,3-saturated fatty acyl-CoA + oxidized [electron-transfer flavoprotein] + H(+) = a long-chain (2E)-enoyl-CoA + reduced [electron-transfer flavoprotein]</text>
        <dbReference type="Rhea" id="RHEA:17721"/>
        <dbReference type="Rhea" id="RHEA-COMP:10685"/>
        <dbReference type="Rhea" id="RHEA-COMP:10686"/>
        <dbReference type="ChEBI" id="CHEBI:15378"/>
        <dbReference type="ChEBI" id="CHEBI:57692"/>
        <dbReference type="ChEBI" id="CHEBI:58307"/>
        <dbReference type="ChEBI" id="CHEBI:83721"/>
        <dbReference type="ChEBI" id="CHEBI:83727"/>
        <dbReference type="EC" id="1.3.8.8"/>
    </reaction>
</comment>
<evidence type="ECO:0000256" key="22">
    <source>
        <dbReference type="ARBA" id="ARBA00054301"/>
    </source>
</evidence>
<name>A0A345NMR4_9MICO</name>
<comment type="pathway">
    <text evidence="2">Lipid metabolism; fatty acid metabolism.</text>
</comment>
<evidence type="ECO:0000256" key="24">
    <source>
        <dbReference type="ARBA" id="ARBA00075470"/>
    </source>
</evidence>
<evidence type="ECO:0000256" key="2">
    <source>
        <dbReference type="ARBA" id="ARBA00004872"/>
    </source>
</evidence>
<feature type="domain" description="Acyl-CoA dehydrogenase/oxidase C-terminal" evidence="28">
    <location>
        <begin position="289"/>
        <end position="465"/>
    </location>
</feature>
<evidence type="ECO:0000256" key="7">
    <source>
        <dbReference type="ARBA" id="ARBA00012046"/>
    </source>
</evidence>
<comment type="catalytic activity">
    <reaction evidence="18">
        <text>butanoyl-CoA + oxidized [electron-transfer flavoprotein] + H(+) = (2E)-butenoyl-CoA + reduced [electron-transfer flavoprotein]</text>
        <dbReference type="Rhea" id="RHEA:24004"/>
        <dbReference type="Rhea" id="RHEA-COMP:10685"/>
        <dbReference type="Rhea" id="RHEA-COMP:10686"/>
        <dbReference type="ChEBI" id="CHEBI:15378"/>
        <dbReference type="ChEBI" id="CHEBI:57332"/>
        <dbReference type="ChEBI" id="CHEBI:57371"/>
        <dbReference type="ChEBI" id="CHEBI:57692"/>
        <dbReference type="ChEBI" id="CHEBI:58307"/>
    </reaction>
</comment>
<evidence type="ECO:0000256" key="17">
    <source>
        <dbReference type="ARBA" id="ARBA00050336"/>
    </source>
</evidence>
<evidence type="ECO:0000256" key="18">
    <source>
        <dbReference type="ARBA" id="ARBA00050695"/>
    </source>
</evidence>
<comment type="catalytic activity">
    <reaction evidence="13">
        <text>a medium-chain 2,3-saturated fatty acyl-CoA + oxidized [electron-transfer flavoprotein] + H(+) = a medium-chain (2E)-enoyl-CoA + reduced [electron-transfer flavoprotein]</text>
        <dbReference type="Rhea" id="RHEA:14477"/>
        <dbReference type="Rhea" id="RHEA-COMP:10685"/>
        <dbReference type="Rhea" id="RHEA-COMP:10686"/>
        <dbReference type="ChEBI" id="CHEBI:15378"/>
        <dbReference type="ChEBI" id="CHEBI:57692"/>
        <dbReference type="ChEBI" id="CHEBI:58307"/>
        <dbReference type="ChEBI" id="CHEBI:83723"/>
        <dbReference type="ChEBI" id="CHEBI:83726"/>
        <dbReference type="EC" id="1.3.8.7"/>
    </reaction>
</comment>
<keyword evidence="9 27" id="KW-0274">FAD</keyword>
<evidence type="ECO:0000259" key="30">
    <source>
        <dbReference type="Pfam" id="PF12806"/>
    </source>
</evidence>
<evidence type="ECO:0000256" key="9">
    <source>
        <dbReference type="ARBA" id="ARBA00022827"/>
    </source>
</evidence>
<dbReference type="SUPFAM" id="SSF47203">
    <property type="entry name" value="Acyl-CoA dehydrogenase C-terminal domain-like"/>
    <property type="match status" value="1"/>
</dbReference>
<evidence type="ECO:0000256" key="4">
    <source>
        <dbReference type="ARBA" id="ARBA00011738"/>
    </source>
</evidence>
<evidence type="ECO:0000256" key="25">
    <source>
        <dbReference type="ARBA" id="ARBA00077090"/>
    </source>
</evidence>
<dbReference type="Pfam" id="PF02770">
    <property type="entry name" value="Acyl-CoA_dh_M"/>
    <property type="match status" value="1"/>
</dbReference>
<dbReference type="Proteomes" id="UP000253790">
    <property type="component" value="Chromosome"/>
</dbReference>
<evidence type="ECO:0000256" key="23">
    <source>
        <dbReference type="ARBA" id="ARBA00069359"/>
    </source>
</evidence>
<evidence type="ECO:0000256" key="11">
    <source>
        <dbReference type="ARBA" id="ARBA00023002"/>
    </source>
</evidence>
<evidence type="ECO:0000256" key="19">
    <source>
        <dbReference type="ARBA" id="ARBA00050703"/>
    </source>
</evidence>
<dbReference type="InterPro" id="IPR009075">
    <property type="entry name" value="AcylCo_DH/oxidase_C"/>
</dbReference>
<dbReference type="AlphaFoldDB" id="A0A345NMR4"/>
<comment type="catalytic activity">
    <reaction evidence="19">
        <text>decanoyl-CoA + oxidized [electron-transfer flavoprotein] + H(+) = (2E)-decenoyl-CoA + reduced [electron-transfer flavoprotein]</text>
        <dbReference type="Rhea" id="RHEA:48176"/>
        <dbReference type="Rhea" id="RHEA-COMP:10685"/>
        <dbReference type="Rhea" id="RHEA-COMP:10686"/>
        <dbReference type="ChEBI" id="CHEBI:15378"/>
        <dbReference type="ChEBI" id="CHEBI:57692"/>
        <dbReference type="ChEBI" id="CHEBI:58307"/>
        <dbReference type="ChEBI" id="CHEBI:61406"/>
        <dbReference type="ChEBI" id="CHEBI:61430"/>
    </reaction>
</comment>